<sequence length="169" mass="18861">MEAGEKVGGKTGSSEATGVENMWVVEEMEKGKARNTRMKSRKIQGDVIILTHGGGRAEVHGGLSPYEAEQQQEQRRCRRHGDSECVRTVRKREARKESERAEGVPGEETATKREGRREDTGGRTAVLLLELLEVCVWACDKHWEFACVDPWSPRVKNEGGGRVVEEGGW</sequence>
<evidence type="ECO:0000313" key="3">
    <source>
        <dbReference type="Proteomes" id="UP000314294"/>
    </source>
</evidence>
<proteinExistence type="predicted"/>
<evidence type="ECO:0000256" key="1">
    <source>
        <dbReference type="SAM" id="MobiDB-lite"/>
    </source>
</evidence>
<dbReference type="AlphaFoldDB" id="A0A4Z2J5V3"/>
<organism evidence="2 3">
    <name type="scientific">Liparis tanakae</name>
    <name type="common">Tanaka's snailfish</name>
    <dbReference type="NCBI Taxonomy" id="230148"/>
    <lineage>
        <taxon>Eukaryota</taxon>
        <taxon>Metazoa</taxon>
        <taxon>Chordata</taxon>
        <taxon>Craniata</taxon>
        <taxon>Vertebrata</taxon>
        <taxon>Euteleostomi</taxon>
        <taxon>Actinopterygii</taxon>
        <taxon>Neopterygii</taxon>
        <taxon>Teleostei</taxon>
        <taxon>Neoteleostei</taxon>
        <taxon>Acanthomorphata</taxon>
        <taxon>Eupercaria</taxon>
        <taxon>Perciformes</taxon>
        <taxon>Cottioidei</taxon>
        <taxon>Cottales</taxon>
        <taxon>Liparidae</taxon>
        <taxon>Liparis</taxon>
    </lineage>
</organism>
<reference evidence="2 3" key="1">
    <citation type="submission" date="2019-03" db="EMBL/GenBank/DDBJ databases">
        <title>First draft genome of Liparis tanakae, snailfish: a comprehensive survey of snailfish specific genes.</title>
        <authorList>
            <person name="Kim W."/>
            <person name="Song I."/>
            <person name="Jeong J.-H."/>
            <person name="Kim D."/>
            <person name="Kim S."/>
            <person name="Ryu S."/>
            <person name="Song J.Y."/>
            <person name="Lee S.K."/>
        </authorList>
    </citation>
    <scope>NUCLEOTIDE SEQUENCE [LARGE SCALE GENOMIC DNA]</scope>
    <source>
        <tissue evidence="2">Muscle</tissue>
    </source>
</reference>
<accession>A0A4Z2J5V3</accession>
<comment type="caution">
    <text evidence="2">The sequence shown here is derived from an EMBL/GenBank/DDBJ whole genome shotgun (WGS) entry which is preliminary data.</text>
</comment>
<dbReference type="Proteomes" id="UP000314294">
    <property type="component" value="Unassembled WGS sequence"/>
</dbReference>
<feature type="region of interest" description="Disordered" evidence="1">
    <location>
        <begin position="89"/>
        <end position="119"/>
    </location>
</feature>
<keyword evidence="3" id="KW-1185">Reference proteome</keyword>
<feature type="region of interest" description="Disordered" evidence="1">
    <location>
        <begin position="1"/>
        <end position="21"/>
    </location>
</feature>
<dbReference type="EMBL" id="SRLO01000019">
    <property type="protein sequence ID" value="TNN85765.1"/>
    <property type="molecule type" value="Genomic_DNA"/>
</dbReference>
<gene>
    <name evidence="2" type="ORF">EYF80_004012</name>
</gene>
<name>A0A4Z2J5V3_9TELE</name>
<feature type="compositionally biased region" description="Basic and acidic residues" evidence="1">
    <location>
        <begin position="109"/>
        <end position="119"/>
    </location>
</feature>
<evidence type="ECO:0000313" key="2">
    <source>
        <dbReference type="EMBL" id="TNN85765.1"/>
    </source>
</evidence>
<protein>
    <submittedName>
        <fullName evidence="2">Uncharacterized protein</fullName>
    </submittedName>
</protein>